<keyword evidence="1" id="KW-0812">Transmembrane</keyword>
<evidence type="ECO:0000256" key="1">
    <source>
        <dbReference type="SAM" id="Phobius"/>
    </source>
</evidence>
<protein>
    <recommendedName>
        <fullName evidence="2">FecR protein domain-containing protein</fullName>
    </recommendedName>
</protein>
<dbReference type="EMBL" id="CP011125">
    <property type="protein sequence ID" value="AKF08948.1"/>
    <property type="molecule type" value="Genomic_DNA"/>
</dbReference>
<evidence type="ECO:0000313" key="4">
    <source>
        <dbReference type="Proteomes" id="UP000034883"/>
    </source>
</evidence>
<dbReference type="Gene3D" id="2.60.120.1440">
    <property type="match status" value="1"/>
</dbReference>
<dbReference type="InterPro" id="IPR011990">
    <property type="entry name" value="TPR-like_helical_dom_sf"/>
</dbReference>
<dbReference type="Proteomes" id="UP000034883">
    <property type="component" value="Chromosome"/>
</dbReference>
<dbReference type="OrthoDB" id="8641865at2"/>
<dbReference type="RefSeq" id="WP_157069543.1">
    <property type="nucleotide sequence ID" value="NZ_CP011125.1"/>
</dbReference>
<sequence length="363" mass="39348">MKRSLPNLPERIADTLDLAVEEARVQRTWRGARRRAGTPARRTAGGVAVVVIAAAAVVALVVLARREEPVARERGVLLLEGGGSPVVREVREGAAPETLRFAEASEITLWPSARLVPLHNDGARFETELERGRVRFSVTPGLGRAWRVVAGDVQVEVVGTVFEVERSVARTSVSVERGVVRVSGPRVPGGAVTLRAGEDVIVERDTPMPIEPVVVTSVEPLEEEVLAPAPRAPVVRSVEWRELATRGRHDEAYEALRGRGIVREAERATPEQLLLLADVARLSGHPVEAVAPLERLLAEHPRDESAALAAVTLGRLLMDALDRPDDARRALERARELGVPAALRADVERRLLALDASEVESTP</sequence>
<dbReference type="KEGG" id="samy:DB32_006097"/>
<dbReference type="InterPro" id="IPR012373">
    <property type="entry name" value="Ferrdict_sens_TM"/>
</dbReference>
<keyword evidence="4" id="KW-1185">Reference proteome</keyword>
<organism evidence="3 4">
    <name type="scientific">Sandaracinus amylolyticus</name>
    <dbReference type="NCBI Taxonomy" id="927083"/>
    <lineage>
        <taxon>Bacteria</taxon>
        <taxon>Pseudomonadati</taxon>
        <taxon>Myxococcota</taxon>
        <taxon>Polyangia</taxon>
        <taxon>Polyangiales</taxon>
        <taxon>Sandaracinaceae</taxon>
        <taxon>Sandaracinus</taxon>
    </lineage>
</organism>
<proteinExistence type="predicted"/>
<dbReference type="STRING" id="927083.DB32_006097"/>
<reference evidence="3 4" key="1">
    <citation type="submission" date="2015-03" db="EMBL/GenBank/DDBJ databases">
        <title>Genome assembly of Sandaracinus amylolyticus DSM 53668.</title>
        <authorList>
            <person name="Sharma G."/>
            <person name="Subramanian S."/>
        </authorList>
    </citation>
    <scope>NUCLEOTIDE SEQUENCE [LARGE SCALE GENOMIC DNA]</scope>
    <source>
        <strain evidence="3 4">DSM 53668</strain>
    </source>
</reference>
<feature type="transmembrane region" description="Helical" evidence="1">
    <location>
        <begin position="43"/>
        <end position="64"/>
    </location>
</feature>
<dbReference type="PANTHER" id="PTHR30273">
    <property type="entry name" value="PERIPLASMIC SIGNAL SENSOR AND SIGMA FACTOR ACTIVATOR FECR-RELATED"/>
    <property type="match status" value="1"/>
</dbReference>
<name>A0A0F6W6W1_9BACT</name>
<keyword evidence="1" id="KW-1133">Transmembrane helix</keyword>
<feature type="domain" description="FecR protein" evidence="2">
    <location>
        <begin position="98"/>
        <end position="181"/>
    </location>
</feature>
<keyword evidence="1" id="KW-0472">Membrane</keyword>
<evidence type="ECO:0000313" key="3">
    <source>
        <dbReference type="EMBL" id="AKF08948.1"/>
    </source>
</evidence>
<dbReference type="PANTHER" id="PTHR30273:SF2">
    <property type="entry name" value="PROTEIN FECR"/>
    <property type="match status" value="1"/>
</dbReference>
<dbReference type="Gene3D" id="1.25.40.10">
    <property type="entry name" value="Tetratricopeptide repeat domain"/>
    <property type="match status" value="1"/>
</dbReference>
<gene>
    <name evidence="3" type="ORF">DB32_006097</name>
</gene>
<dbReference type="GO" id="GO:0016989">
    <property type="term" value="F:sigma factor antagonist activity"/>
    <property type="evidence" value="ECO:0007669"/>
    <property type="project" value="TreeGrafter"/>
</dbReference>
<dbReference type="Pfam" id="PF04773">
    <property type="entry name" value="FecR"/>
    <property type="match status" value="1"/>
</dbReference>
<accession>A0A0F6W6W1</accession>
<dbReference type="InterPro" id="IPR006860">
    <property type="entry name" value="FecR"/>
</dbReference>
<dbReference type="SUPFAM" id="SSF48452">
    <property type="entry name" value="TPR-like"/>
    <property type="match status" value="1"/>
</dbReference>
<evidence type="ECO:0000259" key="2">
    <source>
        <dbReference type="Pfam" id="PF04773"/>
    </source>
</evidence>
<dbReference type="AlphaFoldDB" id="A0A0F6W6W1"/>